<evidence type="ECO:0000256" key="4">
    <source>
        <dbReference type="ARBA" id="ARBA00038138"/>
    </source>
</evidence>
<dbReference type="InterPro" id="IPR025543">
    <property type="entry name" value="Dodecin-like"/>
</dbReference>
<dbReference type="PANTHER" id="PTHR34156">
    <property type="entry name" value="OUTER MEMBRANE PROTEIN-RELATED-RELATED"/>
    <property type="match status" value="1"/>
</dbReference>
<reference evidence="7 8" key="1">
    <citation type="journal article" date="2019" name="Environ. Microbiol.">
        <title>The phytopathogenic nature of Dickeya aquatica 174/2 and the dynamic early evolution of Dickeya pathogenicity.</title>
        <authorList>
            <person name="Duprey A."/>
            <person name="Taib N."/>
            <person name="Leonard S."/>
            <person name="Garin T."/>
            <person name="Flandrois J.P."/>
            <person name="Nasser W."/>
            <person name="Brochier-Armanet C."/>
            <person name="Reverchon S."/>
        </authorList>
    </citation>
    <scope>NUCLEOTIDE SEQUENCE [LARGE SCALE GENOMIC DNA]</scope>
    <source>
        <strain evidence="7 8">NCPPB 569</strain>
    </source>
</reference>
<dbReference type="RefSeq" id="WP_042872664.1">
    <property type="nucleotide sequence ID" value="NZ_CM001975.1"/>
</dbReference>
<evidence type="ECO:0000313" key="8">
    <source>
        <dbReference type="Proteomes" id="UP000320591"/>
    </source>
</evidence>
<feature type="signal peptide" evidence="5">
    <location>
        <begin position="1"/>
        <end position="22"/>
    </location>
</feature>
<dbReference type="Pfam" id="PF07338">
    <property type="entry name" value="YdgH_BhsA-like"/>
    <property type="match status" value="1"/>
</dbReference>
<dbReference type="GO" id="GO:0042597">
    <property type="term" value="C:periplasmic space"/>
    <property type="evidence" value="ECO:0007669"/>
    <property type="project" value="UniProtKB-SubCell"/>
</dbReference>
<comment type="similarity">
    <text evidence="4">Belongs to the BhsA/McbA family.</text>
</comment>
<keyword evidence="3" id="KW-0574">Periplasm</keyword>
<dbReference type="EMBL" id="CP042220">
    <property type="protein sequence ID" value="QDX28996.1"/>
    <property type="molecule type" value="Genomic_DNA"/>
</dbReference>
<evidence type="ECO:0000256" key="5">
    <source>
        <dbReference type="SAM" id="SignalP"/>
    </source>
</evidence>
<dbReference type="STRING" id="568768.GCA_000406125_03277"/>
<dbReference type="SUPFAM" id="SSF159871">
    <property type="entry name" value="YdgH-like"/>
    <property type="match status" value="1"/>
</dbReference>
<dbReference type="PANTHER" id="PTHR34156:SF1">
    <property type="entry name" value="PERIPLASMIC PROTEIN"/>
    <property type="match status" value="1"/>
</dbReference>
<feature type="domain" description="YdgH/BhsA/McbA-like" evidence="6">
    <location>
        <begin position="34"/>
        <end position="82"/>
    </location>
</feature>
<evidence type="ECO:0000256" key="3">
    <source>
        <dbReference type="ARBA" id="ARBA00022764"/>
    </source>
</evidence>
<dbReference type="KEGG" id="dic:Dpoa569_0000697"/>
<name>A0A5B8HHA5_9GAMM</name>
<dbReference type="Proteomes" id="UP000320591">
    <property type="component" value="Chromosome"/>
</dbReference>
<feature type="chain" id="PRO_5022774274" evidence="5">
    <location>
        <begin position="23"/>
        <end position="82"/>
    </location>
</feature>
<dbReference type="NCBIfam" id="NF047859">
    <property type="entry name" value="StressCuResBhsA"/>
    <property type="match status" value="1"/>
</dbReference>
<dbReference type="InterPro" id="IPR010854">
    <property type="entry name" value="YdgH/BhsA/McbA-like_dom"/>
</dbReference>
<proteinExistence type="inferred from homology"/>
<dbReference type="Gene3D" id="3.30.1660.10">
    <property type="entry name" value="Flavin-binding protein dodecin"/>
    <property type="match status" value="1"/>
</dbReference>
<evidence type="ECO:0000313" key="7">
    <source>
        <dbReference type="EMBL" id="QDX28996.1"/>
    </source>
</evidence>
<evidence type="ECO:0000256" key="1">
    <source>
        <dbReference type="ARBA" id="ARBA00004418"/>
    </source>
</evidence>
<comment type="subcellular location">
    <subcellularLocation>
        <location evidence="1">Periplasm</location>
    </subcellularLocation>
</comment>
<organism evidence="7 8">
    <name type="scientific">Dickeya poaceiphila</name>
    <dbReference type="NCBI Taxonomy" id="568768"/>
    <lineage>
        <taxon>Bacteria</taxon>
        <taxon>Pseudomonadati</taxon>
        <taxon>Pseudomonadota</taxon>
        <taxon>Gammaproteobacteria</taxon>
        <taxon>Enterobacterales</taxon>
        <taxon>Pectobacteriaceae</taxon>
        <taxon>Dickeya</taxon>
    </lineage>
</organism>
<keyword evidence="2 5" id="KW-0732">Signal</keyword>
<protein>
    <submittedName>
        <fullName evidence="7">DUF1471 domain-containing protein</fullName>
    </submittedName>
</protein>
<dbReference type="AlphaFoldDB" id="A0A5B8HHA5"/>
<keyword evidence="8" id="KW-1185">Reference proteome</keyword>
<evidence type="ECO:0000259" key="6">
    <source>
        <dbReference type="Pfam" id="PF07338"/>
    </source>
</evidence>
<sequence length="82" mass="8400">MKSIKTVVAAIALATISFGSMAATEVQSASSRDLGTVSATGYNLDDVQAQLSAKADAAGAKSFRIISATGDDQMRAVAELYN</sequence>
<dbReference type="OrthoDB" id="6540461at2"/>
<accession>A0A5B8HHA5</accession>
<dbReference type="InterPro" id="IPR051096">
    <property type="entry name" value="BhsA/McbA_stress_biofilm_assoc"/>
</dbReference>
<gene>
    <name evidence="7" type="ORF">Dpoa569_0000697</name>
</gene>
<dbReference type="InterPro" id="IPR036275">
    <property type="entry name" value="YdgH-like_sf"/>
</dbReference>
<evidence type="ECO:0000256" key="2">
    <source>
        <dbReference type="ARBA" id="ARBA00022729"/>
    </source>
</evidence>